<dbReference type="Pfam" id="PF09598">
    <property type="entry name" value="Stm1_N"/>
    <property type="match status" value="1"/>
</dbReference>
<feature type="compositionally biased region" description="Gly residues" evidence="3">
    <location>
        <begin position="74"/>
        <end position="94"/>
    </location>
</feature>
<dbReference type="PANTHER" id="PTHR12299:SF17">
    <property type="entry name" value="AT19571P-RELATED"/>
    <property type="match status" value="1"/>
</dbReference>
<evidence type="ECO:0000256" key="1">
    <source>
        <dbReference type="ARBA" id="ARBA00004496"/>
    </source>
</evidence>
<evidence type="ECO:0000259" key="4">
    <source>
        <dbReference type="SMART" id="SM01233"/>
    </source>
</evidence>
<dbReference type="GO" id="GO:0003723">
    <property type="term" value="F:RNA binding"/>
    <property type="evidence" value="ECO:0007669"/>
    <property type="project" value="InterPro"/>
</dbReference>
<dbReference type="GO" id="GO:0005634">
    <property type="term" value="C:nucleus"/>
    <property type="evidence" value="ECO:0007669"/>
    <property type="project" value="TreeGrafter"/>
</dbReference>
<gene>
    <name evidence="5" type="ORF">C4D60_Mb07t02510</name>
</gene>
<feature type="region of interest" description="Disordered" evidence="3">
    <location>
        <begin position="26"/>
        <end position="194"/>
    </location>
</feature>
<feature type="compositionally biased region" description="Basic and acidic residues" evidence="3">
    <location>
        <begin position="298"/>
        <end position="327"/>
    </location>
</feature>
<dbReference type="EMBL" id="PYDT01000005">
    <property type="protein sequence ID" value="THU59474.1"/>
    <property type="molecule type" value="Genomic_DNA"/>
</dbReference>
<dbReference type="Pfam" id="PF04774">
    <property type="entry name" value="HABP4_PAI-RBP1"/>
    <property type="match status" value="1"/>
</dbReference>
<feature type="region of interest" description="Disordered" evidence="3">
    <location>
        <begin position="208"/>
        <end position="258"/>
    </location>
</feature>
<evidence type="ECO:0000256" key="2">
    <source>
        <dbReference type="ARBA" id="ARBA00022490"/>
    </source>
</evidence>
<keyword evidence="2" id="KW-0963">Cytoplasm</keyword>
<sequence>MATVNPFDLLGDDDSEDFSQLLASQQQKIASMKAAAPPAAAAAARAPAKLPTKPLPPAQAVREAREVRSNTGAVRGGAIRGGFARGRGGRGGGMSQNRDFGNGSVGGASRGYDVADGAGGGEDADSARERERAPRQPFSGGRGGGYGGRGGYGNGEAGGDSERPPRRIYERRSGTGRGYEMKRNGAGRGNWGSATEETVAHCLCDREKEETLNTDDKTVATEKQVEPDGVPSSEVNKDNKEGATNETEEKEEDKEMTLEEYEKLREEKRKALLAMKNEERKVEIDEELQSMKQLSVKKGNDDVFVKLGSDKDTGKKKENADRDERSKKSMRITEFLKPAEGERYYSPGGRGRGRGRGGRGQYGGGFGGGVSTFPAAAPSIEDPGQFPTLGGK</sequence>
<feature type="compositionally biased region" description="Basic and acidic residues" evidence="3">
    <location>
        <begin position="160"/>
        <end position="183"/>
    </location>
</feature>
<comment type="subcellular location">
    <subcellularLocation>
        <location evidence="1">Cytoplasm</location>
    </subcellularLocation>
</comment>
<dbReference type="GO" id="GO:0005737">
    <property type="term" value="C:cytoplasm"/>
    <property type="evidence" value="ECO:0007669"/>
    <property type="project" value="UniProtKB-SubCell"/>
</dbReference>
<feature type="compositionally biased region" description="Basic and acidic residues" evidence="3">
    <location>
        <begin position="208"/>
        <end position="226"/>
    </location>
</feature>
<feature type="compositionally biased region" description="Basic and acidic residues" evidence="3">
    <location>
        <begin position="125"/>
        <end position="134"/>
    </location>
</feature>
<feature type="compositionally biased region" description="Low complexity" evidence="3">
    <location>
        <begin position="33"/>
        <end position="52"/>
    </location>
</feature>
<dbReference type="STRING" id="52838.A0A4S8JEA3"/>
<dbReference type="InterPro" id="IPR039764">
    <property type="entry name" value="HABP4/SERBP1-like"/>
</dbReference>
<dbReference type="PANTHER" id="PTHR12299">
    <property type="entry name" value="HYALURONIC ACID-BINDING PROTEIN 4"/>
    <property type="match status" value="1"/>
</dbReference>
<dbReference type="InterPro" id="IPR019084">
    <property type="entry name" value="STM1-like_N"/>
</dbReference>
<dbReference type="SMART" id="SM01233">
    <property type="entry name" value="HABP4_PAI-RBP1"/>
    <property type="match status" value="1"/>
</dbReference>
<evidence type="ECO:0000256" key="3">
    <source>
        <dbReference type="SAM" id="MobiDB-lite"/>
    </source>
</evidence>
<feature type="compositionally biased region" description="Gly residues" evidence="3">
    <location>
        <begin position="140"/>
        <end position="158"/>
    </location>
</feature>
<dbReference type="Proteomes" id="UP000317650">
    <property type="component" value="Chromosome 7"/>
</dbReference>
<keyword evidence="6" id="KW-1185">Reference proteome</keyword>
<evidence type="ECO:0000313" key="6">
    <source>
        <dbReference type="Proteomes" id="UP000317650"/>
    </source>
</evidence>
<feature type="region of interest" description="Disordered" evidence="3">
    <location>
        <begin position="292"/>
        <end position="392"/>
    </location>
</feature>
<protein>
    <recommendedName>
        <fullName evidence="4">Hyaluronan/mRNA-binding protein domain-containing protein</fullName>
    </recommendedName>
</protein>
<evidence type="ECO:0000313" key="5">
    <source>
        <dbReference type="EMBL" id="THU59474.1"/>
    </source>
</evidence>
<reference evidence="5 6" key="1">
    <citation type="journal article" date="2019" name="Nat. Plants">
        <title>Genome sequencing of Musa balbisiana reveals subgenome evolution and function divergence in polyploid bananas.</title>
        <authorList>
            <person name="Yao X."/>
        </authorList>
    </citation>
    <scope>NUCLEOTIDE SEQUENCE [LARGE SCALE GENOMIC DNA]</scope>
    <source>
        <strain evidence="6">cv. DH-PKW</strain>
        <tissue evidence="5">Leaves</tissue>
    </source>
</reference>
<accession>A0A4S8JEA3</accession>
<comment type="caution">
    <text evidence="5">The sequence shown here is derived from an EMBL/GenBank/DDBJ whole genome shotgun (WGS) entry which is preliminary data.</text>
</comment>
<proteinExistence type="predicted"/>
<name>A0A4S8JEA3_MUSBA</name>
<dbReference type="AlphaFoldDB" id="A0A4S8JEA3"/>
<feature type="compositionally biased region" description="Gly residues" evidence="3">
    <location>
        <begin position="358"/>
        <end position="370"/>
    </location>
</feature>
<organism evidence="5 6">
    <name type="scientific">Musa balbisiana</name>
    <name type="common">Banana</name>
    <dbReference type="NCBI Taxonomy" id="52838"/>
    <lineage>
        <taxon>Eukaryota</taxon>
        <taxon>Viridiplantae</taxon>
        <taxon>Streptophyta</taxon>
        <taxon>Embryophyta</taxon>
        <taxon>Tracheophyta</taxon>
        <taxon>Spermatophyta</taxon>
        <taxon>Magnoliopsida</taxon>
        <taxon>Liliopsida</taxon>
        <taxon>Zingiberales</taxon>
        <taxon>Musaceae</taxon>
        <taxon>Musa</taxon>
    </lineage>
</organism>
<dbReference type="InterPro" id="IPR006861">
    <property type="entry name" value="HABP4_PAIRBP1-bd"/>
</dbReference>
<feature type="domain" description="Hyaluronan/mRNA-binding protein" evidence="4">
    <location>
        <begin position="165"/>
        <end position="283"/>
    </location>
</feature>